<gene>
    <name evidence="2" type="ORF">HNQ55_000844</name>
</gene>
<keyword evidence="1" id="KW-0812">Transmembrane</keyword>
<keyword evidence="3" id="KW-1185">Reference proteome</keyword>
<keyword evidence="1" id="KW-1133">Transmembrane helix</keyword>
<reference evidence="2 3" key="1">
    <citation type="submission" date="2020-08" db="EMBL/GenBank/DDBJ databases">
        <title>Genomic Encyclopedia of Type Strains, Phase IV (KMG-IV): sequencing the most valuable type-strain genomes for metagenomic binning, comparative biology and taxonomic classification.</title>
        <authorList>
            <person name="Goeker M."/>
        </authorList>
    </citation>
    <scope>NUCLEOTIDE SEQUENCE [LARGE SCALE GENOMIC DNA]</scope>
    <source>
        <strain evidence="2 3">DSM 26287</strain>
    </source>
</reference>
<protein>
    <recommendedName>
        <fullName evidence="4">Zinc ribbon domain-containing protein</fullName>
    </recommendedName>
</protein>
<dbReference type="EMBL" id="JACHHU010000004">
    <property type="protein sequence ID" value="MBB6542357.1"/>
    <property type="molecule type" value="Genomic_DNA"/>
</dbReference>
<accession>A0A7X0TSP5</accession>
<keyword evidence="1" id="KW-0472">Membrane</keyword>
<name>A0A7X0TSP5_9GAMM</name>
<evidence type="ECO:0000313" key="2">
    <source>
        <dbReference type="EMBL" id="MBB6542357.1"/>
    </source>
</evidence>
<comment type="caution">
    <text evidence="2">The sequence shown here is derived from an EMBL/GenBank/DDBJ whole genome shotgun (WGS) entry which is preliminary data.</text>
</comment>
<dbReference type="RefSeq" id="WP_184422920.1">
    <property type="nucleotide sequence ID" value="NZ_AP027362.1"/>
</dbReference>
<organism evidence="2 3">
    <name type="scientific">Thalassotalea piscium</name>
    <dbReference type="NCBI Taxonomy" id="1230533"/>
    <lineage>
        <taxon>Bacteria</taxon>
        <taxon>Pseudomonadati</taxon>
        <taxon>Pseudomonadota</taxon>
        <taxon>Gammaproteobacteria</taxon>
        <taxon>Alteromonadales</taxon>
        <taxon>Colwelliaceae</taxon>
        <taxon>Thalassotalea</taxon>
    </lineage>
</organism>
<dbReference type="Proteomes" id="UP000537141">
    <property type="component" value="Unassembled WGS sequence"/>
</dbReference>
<sequence length="109" mass="12345">MAVINCPSCKKKISDKAKTCSHCAIDLQNLDEEKLQTLSKVNVINKSQRLMTHSFIAMLLFCGGFLLFYWQDVQPGTVEYALSVVCALVGFVWYIATRIRLILLKRSSK</sequence>
<evidence type="ECO:0008006" key="4">
    <source>
        <dbReference type="Google" id="ProtNLM"/>
    </source>
</evidence>
<evidence type="ECO:0000256" key="1">
    <source>
        <dbReference type="SAM" id="Phobius"/>
    </source>
</evidence>
<feature type="transmembrane region" description="Helical" evidence="1">
    <location>
        <begin position="77"/>
        <end position="96"/>
    </location>
</feature>
<dbReference type="AlphaFoldDB" id="A0A7X0TSP5"/>
<evidence type="ECO:0000313" key="3">
    <source>
        <dbReference type="Proteomes" id="UP000537141"/>
    </source>
</evidence>
<proteinExistence type="predicted"/>
<feature type="transmembrane region" description="Helical" evidence="1">
    <location>
        <begin position="50"/>
        <end position="71"/>
    </location>
</feature>